<dbReference type="KEGG" id="halz:E5139_05465"/>
<dbReference type="EMBL" id="CP039375">
    <property type="protein sequence ID" value="QCD65115.1"/>
    <property type="molecule type" value="Genomic_DNA"/>
</dbReference>
<dbReference type="RefSeq" id="WP_012807968.1">
    <property type="nucleotide sequence ID" value="NZ_CP039375.1"/>
</dbReference>
<reference evidence="1 2" key="1">
    <citation type="submission" date="2019-04" db="EMBL/GenBank/DDBJ databases">
        <title>Complete genome sequence of Arthrobacter sp. ZXY-2 associated with effective atrazine degradation and salt adaptation.</title>
        <authorList>
            <person name="Zhao X."/>
        </authorList>
    </citation>
    <scope>NUCLEOTIDE SEQUENCE [LARGE SCALE GENOMIC DNA]</scope>
    <source>
        <strain evidence="2">ZP60</strain>
    </source>
</reference>
<accession>A0A4D6KD54</accession>
<organism evidence="1 2">
    <name type="scientific">Halomicrobium mukohataei</name>
    <dbReference type="NCBI Taxonomy" id="57705"/>
    <lineage>
        <taxon>Archaea</taxon>
        <taxon>Methanobacteriati</taxon>
        <taxon>Methanobacteriota</taxon>
        <taxon>Stenosarchaea group</taxon>
        <taxon>Halobacteria</taxon>
        <taxon>Halobacteriales</taxon>
        <taxon>Haloarculaceae</taxon>
        <taxon>Halomicrobium</taxon>
    </lineage>
</organism>
<evidence type="ECO:0000313" key="1">
    <source>
        <dbReference type="EMBL" id="QCD65115.1"/>
    </source>
</evidence>
<protein>
    <submittedName>
        <fullName evidence="1">Uncharacterized protein</fullName>
    </submittedName>
</protein>
<name>A0A4D6KD54_9EURY</name>
<sequence>MVAHSARRGDEDSATLPDAVPFELPILTRLSWELGARVVADDEATVHSRWDCTNRPWTLSLFHVTEHTDLVRVRTPVGRERFYGATRSELDDALGALVDAPGWKRVDDTVRY</sequence>
<reference evidence="1 2" key="2">
    <citation type="submission" date="2019-04" db="EMBL/GenBank/DDBJ databases">
        <authorList>
            <person name="Yang S."/>
            <person name="Wei W."/>
        </authorList>
    </citation>
    <scope>NUCLEOTIDE SEQUENCE [LARGE SCALE GENOMIC DNA]</scope>
    <source>
        <strain evidence="2">ZP60</strain>
    </source>
</reference>
<dbReference type="AlphaFoldDB" id="A0A4D6KD54"/>
<dbReference type="Proteomes" id="UP000297053">
    <property type="component" value="Chromosome"/>
</dbReference>
<evidence type="ECO:0000313" key="2">
    <source>
        <dbReference type="Proteomes" id="UP000297053"/>
    </source>
</evidence>
<dbReference type="OMA" id="MATHGFQ"/>
<dbReference type="GeneID" id="42178363"/>
<gene>
    <name evidence="1" type="ORF">E5139_05465</name>
</gene>
<proteinExistence type="predicted"/>